<accession>A0A4Q7J7A2</accession>
<dbReference type="EMBL" id="SFCC01000010">
    <property type="protein sequence ID" value="RZQ61894.1"/>
    <property type="molecule type" value="Genomic_DNA"/>
</dbReference>
<protein>
    <submittedName>
        <fullName evidence="1">SapB/AmfS family lantipeptide</fullName>
    </submittedName>
</protein>
<sequence>MELVLDLQAMEDTEGAQFGGGSGGGHGSNLSLLASCNNSTISLLTCH</sequence>
<keyword evidence="2" id="KW-1185">Reference proteome</keyword>
<reference evidence="1 2" key="1">
    <citation type="submission" date="2019-02" db="EMBL/GenBank/DDBJ databases">
        <title>Draft genome sequence of Amycolatopsis sp. 8-3EHSu isolated from roots of Suaeda maritima.</title>
        <authorList>
            <person name="Duangmal K."/>
            <person name="Chantavorakit T."/>
        </authorList>
    </citation>
    <scope>NUCLEOTIDE SEQUENCE [LARGE SCALE GENOMIC DNA]</scope>
    <source>
        <strain evidence="1 2">8-3EHSu</strain>
    </source>
</reference>
<dbReference type="NCBIfam" id="NF033212">
    <property type="entry name" value="SapB_AmfS_lanti"/>
    <property type="match status" value="1"/>
</dbReference>
<dbReference type="InterPro" id="IPR045825">
    <property type="entry name" value="RamS"/>
</dbReference>
<organism evidence="1 2">
    <name type="scientific">Amycolatopsis suaedae</name>
    <dbReference type="NCBI Taxonomy" id="2510978"/>
    <lineage>
        <taxon>Bacteria</taxon>
        <taxon>Bacillati</taxon>
        <taxon>Actinomycetota</taxon>
        <taxon>Actinomycetes</taxon>
        <taxon>Pseudonocardiales</taxon>
        <taxon>Pseudonocardiaceae</taxon>
        <taxon>Amycolatopsis</taxon>
    </lineage>
</organism>
<dbReference type="Proteomes" id="UP000292003">
    <property type="component" value="Unassembled WGS sequence"/>
</dbReference>
<evidence type="ECO:0000313" key="2">
    <source>
        <dbReference type="Proteomes" id="UP000292003"/>
    </source>
</evidence>
<dbReference type="AlphaFoldDB" id="A0A4Q7J7A2"/>
<proteinExistence type="predicted"/>
<comment type="caution">
    <text evidence="1">The sequence shown here is derived from an EMBL/GenBank/DDBJ whole genome shotgun (WGS) entry which is preliminary data.</text>
</comment>
<dbReference type="Pfam" id="PF19402">
    <property type="entry name" value="RamS"/>
    <property type="match status" value="1"/>
</dbReference>
<evidence type="ECO:0000313" key="1">
    <source>
        <dbReference type="EMBL" id="RZQ61894.1"/>
    </source>
</evidence>
<gene>
    <name evidence="1" type="ORF">EWH70_19955</name>
</gene>
<dbReference type="NCBIfam" id="NF038159">
    <property type="entry name" value="lanthi_III_b"/>
    <property type="match status" value="1"/>
</dbReference>
<name>A0A4Q7J7A2_9PSEU</name>
<dbReference type="RefSeq" id="WP_130476987.1">
    <property type="nucleotide sequence ID" value="NZ_SFCC01000010.1"/>
</dbReference>